<dbReference type="Proteomes" id="UP000250321">
    <property type="component" value="Unassembled WGS sequence"/>
</dbReference>
<feature type="domain" description="Protein kinase" evidence="1">
    <location>
        <begin position="1"/>
        <end position="174"/>
    </location>
</feature>
<dbReference type="InterPro" id="IPR011009">
    <property type="entry name" value="Kinase-like_dom_sf"/>
</dbReference>
<sequence length="174" mass="19221">MIVYDHYPNGSLERWLFGIGALPWTWRLKLVKDIAQGLSFLHSKQLAHGNLKASSVFLDVNYRPVLGDYGLDFFLPGSGRGSKGDVFGFGMLVLETVAGRKEEGLLGFAREMFEKGEIGKVVDERMGDRVNSEEAVRILKIGLSCTASESGRRPCMEEVVQCLASSSHSRPIVL</sequence>
<dbReference type="PROSITE" id="PS50011">
    <property type="entry name" value="PROTEIN_KINASE_DOM"/>
    <property type="match status" value="1"/>
</dbReference>
<dbReference type="InterPro" id="IPR000719">
    <property type="entry name" value="Prot_kinase_dom"/>
</dbReference>
<gene>
    <name evidence="2" type="ORF">Pyn_19569</name>
</gene>
<dbReference type="Pfam" id="PF07714">
    <property type="entry name" value="PK_Tyr_Ser-Thr"/>
    <property type="match status" value="1"/>
</dbReference>
<dbReference type="OrthoDB" id="4062651at2759"/>
<evidence type="ECO:0000259" key="1">
    <source>
        <dbReference type="PROSITE" id="PS50011"/>
    </source>
</evidence>
<keyword evidence="2" id="KW-0430">Lectin</keyword>
<protein>
    <submittedName>
        <fullName evidence="2">L-type lectin-domain containing receptor kinase VIII.2-like</fullName>
    </submittedName>
</protein>
<dbReference type="EMBL" id="PJQY01000267">
    <property type="protein sequence ID" value="PQQ14259.1"/>
    <property type="molecule type" value="Genomic_DNA"/>
</dbReference>
<dbReference type="GO" id="GO:0030246">
    <property type="term" value="F:carbohydrate binding"/>
    <property type="evidence" value="ECO:0007669"/>
    <property type="project" value="UniProtKB-KW"/>
</dbReference>
<keyword evidence="2" id="KW-0418">Kinase</keyword>
<dbReference type="GO" id="GO:0004672">
    <property type="term" value="F:protein kinase activity"/>
    <property type="evidence" value="ECO:0007669"/>
    <property type="project" value="InterPro"/>
</dbReference>
<proteinExistence type="predicted"/>
<evidence type="ECO:0000313" key="2">
    <source>
        <dbReference type="EMBL" id="PQQ14259.1"/>
    </source>
</evidence>
<dbReference type="PANTHER" id="PTHR27006">
    <property type="entry name" value="PROMASTIGOTE SURFACE ANTIGEN PROTEIN PSA"/>
    <property type="match status" value="1"/>
</dbReference>
<keyword evidence="2" id="KW-0808">Transferase</keyword>
<organism evidence="2 3">
    <name type="scientific">Prunus yedoensis var. nudiflora</name>
    <dbReference type="NCBI Taxonomy" id="2094558"/>
    <lineage>
        <taxon>Eukaryota</taxon>
        <taxon>Viridiplantae</taxon>
        <taxon>Streptophyta</taxon>
        <taxon>Embryophyta</taxon>
        <taxon>Tracheophyta</taxon>
        <taxon>Spermatophyta</taxon>
        <taxon>Magnoliopsida</taxon>
        <taxon>eudicotyledons</taxon>
        <taxon>Gunneridae</taxon>
        <taxon>Pentapetalae</taxon>
        <taxon>rosids</taxon>
        <taxon>fabids</taxon>
        <taxon>Rosales</taxon>
        <taxon>Rosaceae</taxon>
        <taxon>Amygdaloideae</taxon>
        <taxon>Amygdaleae</taxon>
        <taxon>Prunus</taxon>
    </lineage>
</organism>
<dbReference type="GO" id="GO:0005524">
    <property type="term" value="F:ATP binding"/>
    <property type="evidence" value="ECO:0007669"/>
    <property type="project" value="InterPro"/>
</dbReference>
<dbReference type="AlphaFoldDB" id="A0A314Z562"/>
<dbReference type="PANTHER" id="PTHR27006:SF606">
    <property type="entry name" value="INTERLEUKIN-1 RECEPTOR-ASSOCIATED KINASE 4"/>
    <property type="match status" value="1"/>
</dbReference>
<accession>A0A314Z562</accession>
<reference evidence="2 3" key="1">
    <citation type="submission" date="2018-02" db="EMBL/GenBank/DDBJ databases">
        <title>Draft genome of wild Prunus yedoensis var. nudiflora.</title>
        <authorList>
            <person name="Baek S."/>
            <person name="Kim J.-H."/>
            <person name="Choi K."/>
            <person name="Kim G.-B."/>
            <person name="Cho A."/>
            <person name="Jang H."/>
            <person name="Shin C.-H."/>
            <person name="Yu H.-J."/>
            <person name="Mun J.-H."/>
        </authorList>
    </citation>
    <scope>NUCLEOTIDE SEQUENCE [LARGE SCALE GENOMIC DNA]</scope>
    <source>
        <strain evidence="3">cv. Jeju island</strain>
        <tissue evidence="2">Leaf</tissue>
    </source>
</reference>
<keyword evidence="2" id="KW-0675">Receptor</keyword>
<keyword evidence="3" id="KW-1185">Reference proteome</keyword>
<dbReference type="SUPFAM" id="SSF56112">
    <property type="entry name" value="Protein kinase-like (PK-like)"/>
    <property type="match status" value="1"/>
</dbReference>
<name>A0A314Z562_PRUYE</name>
<dbReference type="InterPro" id="IPR001245">
    <property type="entry name" value="Ser-Thr/Tyr_kinase_cat_dom"/>
</dbReference>
<dbReference type="Gene3D" id="1.10.510.10">
    <property type="entry name" value="Transferase(Phosphotransferase) domain 1"/>
    <property type="match status" value="2"/>
</dbReference>
<evidence type="ECO:0000313" key="3">
    <source>
        <dbReference type="Proteomes" id="UP000250321"/>
    </source>
</evidence>
<comment type="caution">
    <text evidence="2">The sequence shown here is derived from an EMBL/GenBank/DDBJ whole genome shotgun (WGS) entry which is preliminary data.</text>
</comment>